<accession>A0A6G7Y9U2</accession>
<dbReference type="AlphaFoldDB" id="A0A6G7Y9U2"/>
<dbReference type="SUPFAM" id="SSF53474">
    <property type="entry name" value="alpha/beta-Hydrolases"/>
    <property type="match status" value="1"/>
</dbReference>
<feature type="domain" description="AB hydrolase-1" evidence="1">
    <location>
        <begin position="14"/>
        <end position="232"/>
    </location>
</feature>
<organism evidence="2 3">
    <name type="scientific">Propioniciclava coleopterorum</name>
    <dbReference type="NCBI Taxonomy" id="2714937"/>
    <lineage>
        <taxon>Bacteria</taxon>
        <taxon>Bacillati</taxon>
        <taxon>Actinomycetota</taxon>
        <taxon>Actinomycetes</taxon>
        <taxon>Propionibacteriales</taxon>
        <taxon>Propionibacteriaceae</taxon>
        <taxon>Propioniciclava</taxon>
    </lineage>
</organism>
<sequence>MHVTRTGNVDGPAVLLLHGAGVAGWMWEPVVRRLTGLRVSVPDLPGHGASASAPFHGVDATVGALARLLDRPAVVVGFSWGGQLAVALTARFPELVAATVVISSLARPLALASLVDPLFAATLPLARSARFARLQGRALGVPDALLDRYVATSVGVDPAALAGIVAANNRFTIPAGWGEGAGPALLIHGDAEGGAVRTSAAALRAARPGSRAAVVAGAAHDVPFRAPAWLAAQVQSLAGS</sequence>
<proteinExistence type="predicted"/>
<dbReference type="PANTHER" id="PTHR43194:SF5">
    <property type="entry name" value="PIMELOYL-[ACYL-CARRIER PROTEIN] METHYL ESTER ESTERASE"/>
    <property type="match status" value="1"/>
</dbReference>
<dbReference type="RefSeq" id="WP_166234608.1">
    <property type="nucleotide sequence ID" value="NZ_CP049865.1"/>
</dbReference>
<dbReference type="EMBL" id="CP049865">
    <property type="protein sequence ID" value="QIK73540.1"/>
    <property type="molecule type" value="Genomic_DNA"/>
</dbReference>
<evidence type="ECO:0000313" key="3">
    <source>
        <dbReference type="Proteomes" id="UP000501058"/>
    </source>
</evidence>
<dbReference type="KEGG" id="prv:G7070_16295"/>
<protein>
    <submittedName>
        <fullName evidence="2">Alpha/beta hydrolase</fullName>
    </submittedName>
</protein>
<gene>
    <name evidence="2" type="ORF">G7070_16295</name>
</gene>
<keyword evidence="3" id="KW-1185">Reference proteome</keyword>
<dbReference type="GO" id="GO:0016787">
    <property type="term" value="F:hydrolase activity"/>
    <property type="evidence" value="ECO:0007669"/>
    <property type="project" value="UniProtKB-KW"/>
</dbReference>
<keyword evidence="2" id="KW-0378">Hydrolase</keyword>
<name>A0A6G7Y9U2_9ACTN</name>
<dbReference type="InterPro" id="IPR050228">
    <property type="entry name" value="Carboxylesterase_BioH"/>
</dbReference>
<evidence type="ECO:0000259" key="1">
    <source>
        <dbReference type="Pfam" id="PF12697"/>
    </source>
</evidence>
<dbReference type="InterPro" id="IPR029058">
    <property type="entry name" value="AB_hydrolase_fold"/>
</dbReference>
<dbReference type="Gene3D" id="3.40.50.1820">
    <property type="entry name" value="alpha/beta hydrolase"/>
    <property type="match status" value="1"/>
</dbReference>
<reference evidence="2 3" key="1">
    <citation type="submission" date="2020-03" db="EMBL/GenBank/DDBJ databases">
        <title>Propioniciclava sp. nov., isolated from Hydrophilus acuminatus.</title>
        <authorList>
            <person name="Hyun D.-W."/>
            <person name="Bae J.-W."/>
        </authorList>
    </citation>
    <scope>NUCLEOTIDE SEQUENCE [LARGE SCALE GENOMIC DNA]</scope>
    <source>
        <strain evidence="2 3">HDW11</strain>
    </source>
</reference>
<dbReference type="InterPro" id="IPR000073">
    <property type="entry name" value="AB_hydrolase_1"/>
</dbReference>
<dbReference type="Proteomes" id="UP000501058">
    <property type="component" value="Chromosome"/>
</dbReference>
<dbReference type="PANTHER" id="PTHR43194">
    <property type="entry name" value="HYDROLASE ALPHA/BETA FOLD FAMILY"/>
    <property type="match status" value="1"/>
</dbReference>
<dbReference type="Pfam" id="PF12697">
    <property type="entry name" value="Abhydrolase_6"/>
    <property type="match status" value="1"/>
</dbReference>
<evidence type="ECO:0000313" key="2">
    <source>
        <dbReference type="EMBL" id="QIK73540.1"/>
    </source>
</evidence>